<protein>
    <recommendedName>
        <fullName evidence="1">DUF2326 domain-containing protein</fullName>
    </recommendedName>
</protein>
<dbReference type="Pfam" id="PF10088">
    <property type="entry name" value="DUF2326"/>
    <property type="match status" value="1"/>
</dbReference>
<keyword evidence="3" id="KW-1185">Reference proteome</keyword>
<gene>
    <name evidence="2" type="ORF">BI380_12765</name>
</gene>
<sequence>MFLKSLRIENQDGLIRHIPFHAGLNLIVDETPSDSQHNTGNNVGKTTVLKLIDICLGADPRRVYTDLENAKSEYTEVKQFLIETQVLVTLTLCESFDVPSERDLIIERNFLPRKNLVRRINGRNYTQEGFEEFLTNHLFPDHYGRKPTFAQIISHNIRYKEPSVSNTLKTLHQMTKDDEYEALYLFLLGCSFTDGERKQQLLAKLRSETTFKRQLESKQTKSAYRLSLALLMDEITELEAKRASFKQTSDVDVRIQRIAEIKYRKGVVASELSKVRLRRDLVREAVHEVSAQKSHIDIAELKKLYGEVSERFGSLTKSFEELVSFHNRMVDEKVRYIAKDLPHLEVQISAKQNELHALNRSESENIVEITETGTLEEIEAIVVRLNERHRMRGEFETVIEQISAVDDSILGIRSELAELDRSLFSKDATWAIEAQLAKFNRHFASVSDELYGEKYALKVDRVTNAKTSQQVYQFTCFNTNFSSGKKQGEITCFDIAYTLFADEEGIPCYHFLLNDKKELMHDNQLQRIGKLVVSKSNHVQFVASILRDKLPPELNEEKYLVVKLSQDDKLFRIESGGAPLTSIDSES</sequence>
<proteinExistence type="predicted"/>
<dbReference type="InterPro" id="IPR027417">
    <property type="entry name" value="P-loop_NTPase"/>
</dbReference>
<reference evidence="2 3" key="1">
    <citation type="submission" date="2016-09" db="EMBL/GenBank/DDBJ databases">
        <title>Complete genome sequence of Deltia acidovorans CM13 isolated from murine proximal colonic tissue.</title>
        <authorList>
            <person name="Saffarian A."/>
        </authorList>
    </citation>
    <scope>NUCLEOTIDE SEQUENCE [LARGE SCALE GENOMIC DNA]</scope>
    <source>
        <strain evidence="2 3">CM13</strain>
    </source>
</reference>
<name>A0ABN4SHD2_9BURK</name>
<dbReference type="Proteomes" id="UP000095607">
    <property type="component" value="Chromosome"/>
</dbReference>
<dbReference type="EMBL" id="CP017420">
    <property type="protein sequence ID" value="AOV02145.1"/>
    <property type="molecule type" value="Genomic_DNA"/>
</dbReference>
<dbReference type="RefSeq" id="WP_046239493.1">
    <property type="nucleotide sequence ID" value="NZ_CBCSDN010000072.1"/>
</dbReference>
<evidence type="ECO:0000313" key="2">
    <source>
        <dbReference type="EMBL" id="AOV02145.1"/>
    </source>
</evidence>
<evidence type="ECO:0000259" key="1">
    <source>
        <dbReference type="Pfam" id="PF10088"/>
    </source>
</evidence>
<dbReference type="Gene3D" id="3.40.50.300">
    <property type="entry name" value="P-loop containing nucleotide triphosphate hydrolases"/>
    <property type="match status" value="1"/>
</dbReference>
<accession>A0ABN4SHD2</accession>
<feature type="domain" description="DUF2326" evidence="1">
    <location>
        <begin position="447"/>
        <end position="574"/>
    </location>
</feature>
<evidence type="ECO:0000313" key="3">
    <source>
        <dbReference type="Proteomes" id="UP000095607"/>
    </source>
</evidence>
<organism evidence="2 3">
    <name type="scientific">Delftia tsuruhatensis</name>
    <dbReference type="NCBI Taxonomy" id="180282"/>
    <lineage>
        <taxon>Bacteria</taxon>
        <taxon>Pseudomonadati</taxon>
        <taxon>Pseudomonadota</taxon>
        <taxon>Betaproteobacteria</taxon>
        <taxon>Burkholderiales</taxon>
        <taxon>Comamonadaceae</taxon>
        <taxon>Delftia</taxon>
    </lineage>
</organism>
<dbReference type="InterPro" id="IPR018760">
    <property type="entry name" value="DUF2326"/>
</dbReference>